<protein>
    <recommendedName>
        <fullName evidence="4">AAA-ATPase-like domain-containing protein</fullName>
    </recommendedName>
</protein>
<dbReference type="EMBL" id="KV425946">
    <property type="protein sequence ID" value="KZV96165.1"/>
    <property type="molecule type" value="Genomic_DNA"/>
</dbReference>
<dbReference type="Proteomes" id="UP000077266">
    <property type="component" value="Unassembled WGS sequence"/>
</dbReference>
<feature type="region of interest" description="Disordered" evidence="1">
    <location>
        <begin position="500"/>
        <end position="521"/>
    </location>
</feature>
<evidence type="ECO:0000313" key="2">
    <source>
        <dbReference type="EMBL" id="KZV96165.1"/>
    </source>
</evidence>
<organism evidence="2 3">
    <name type="scientific">Exidia glandulosa HHB12029</name>
    <dbReference type="NCBI Taxonomy" id="1314781"/>
    <lineage>
        <taxon>Eukaryota</taxon>
        <taxon>Fungi</taxon>
        <taxon>Dikarya</taxon>
        <taxon>Basidiomycota</taxon>
        <taxon>Agaricomycotina</taxon>
        <taxon>Agaricomycetes</taxon>
        <taxon>Auriculariales</taxon>
        <taxon>Exidiaceae</taxon>
        <taxon>Exidia</taxon>
    </lineage>
</organism>
<proteinExistence type="predicted"/>
<gene>
    <name evidence="2" type="ORF">EXIGLDRAFT_833798</name>
</gene>
<evidence type="ECO:0008006" key="4">
    <source>
        <dbReference type="Google" id="ProtNLM"/>
    </source>
</evidence>
<dbReference type="InParanoid" id="A0A165KDD4"/>
<dbReference type="OrthoDB" id="3068380at2759"/>
<accession>A0A165KDD4</accession>
<sequence length="521" mass="57899">MRELKLLECFLQGHQYVGPAPLMLHGLDCAAPITVHELAKVLDNLHDVIECECGRRVALDVAWKTNIPYGEDFISVVENFDPSAGVEVAGSQTLQQLFPNGAPGSEIVSIVLALDPPLPRDVAHALPFEGVRRLRGNICRVSGPNYLVRLCTEFVLLMYPFYYQSKRLPTQADYSVFSAHEASGTYFVDKTDFAADRFAFNNVDHRIPVIRRGAGYGKTTFLSMVVSFLTCPRNGFLTCLRNAQFASPRHDYLFRPFDDVLVLWLDFDILAQSLPPGHDATHPAVVQSCTKFLAEVIEEFYVTHDALLAGNRPGKDDPFLHTYPGLKFVLSERGYRLFVAVDNYTAPFSQVAGTAARYTDIEIWTQILGPILEDLDRFVWRGCITGLDLGPHVRPFSSLPLFKEATQDLTDLSDYVNTIGFTYQEVEDLSRAIYAEDFNLAQEMNIGADMGAPADSHKRSVFCARTIVDVLGRLLQGEAMEEVLANESPVASFYPAFSNDSQLSADSPDPETPESLSAPSF</sequence>
<evidence type="ECO:0000256" key="1">
    <source>
        <dbReference type="SAM" id="MobiDB-lite"/>
    </source>
</evidence>
<reference evidence="2 3" key="1">
    <citation type="journal article" date="2016" name="Mol. Biol. Evol.">
        <title>Comparative Genomics of Early-Diverging Mushroom-Forming Fungi Provides Insights into the Origins of Lignocellulose Decay Capabilities.</title>
        <authorList>
            <person name="Nagy L.G."/>
            <person name="Riley R."/>
            <person name="Tritt A."/>
            <person name="Adam C."/>
            <person name="Daum C."/>
            <person name="Floudas D."/>
            <person name="Sun H."/>
            <person name="Yadav J.S."/>
            <person name="Pangilinan J."/>
            <person name="Larsson K.H."/>
            <person name="Matsuura K."/>
            <person name="Barry K."/>
            <person name="Labutti K."/>
            <person name="Kuo R."/>
            <person name="Ohm R.A."/>
            <person name="Bhattacharya S.S."/>
            <person name="Shirouzu T."/>
            <person name="Yoshinaga Y."/>
            <person name="Martin F.M."/>
            <person name="Grigoriev I.V."/>
            <person name="Hibbett D.S."/>
        </authorList>
    </citation>
    <scope>NUCLEOTIDE SEQUENCE [LARGE SCALE GENOMIC DNA]</scope>
    <source>
        <strain evidence="2 3">HHB12029</strain>
    </source>
</reference>
<name>A0A165KDD4_EXIGL</name>
<evidence type="ECO:0000313" key="3">
    <source>
        <dbReference type="Proteomes" id="UP000077266"/>
    </source>
</evidence>
<dbReference type="AlphaFoldDB" id="A0A165KDD4"/>
<keyword evidence="3" id="KW-1185">Reference proteome</keyword>